<proteinExistence type="predicted"/>
<keyword evidence="1" id="KW-0472">Membrane</keyword>
<comment type="caution">
    <text evidence="2">The sequence shown here is derived from an EMBL/GenBank/DDBJ whole genome shotgun (WGS) entry which is preliminary data.</text>
</comment>
<dbReference type="RefSeq" id="WP_272133047.1">
    <property type="nucleotide sequence ID" value="NZ_JAQLOI010000001.1"/>
</dbReference>
<evidence type="ECO:0000313" key="3">
    <source>
        <dbReference type="Proteomes" id="UP001210678"/>
    </source>
</evidence>
<keyword evidence="1" id="KW-1133">Transmembrane helix</keyword>
<keyword evidence="3" id="KW-1185">Reference proteome</keyword>
<feature type="transmembrane region" description="Helical" evidence="1">
    <location>
        <begin position="20"/>
        <end position="41"/>
    </location>
</feature>
<protein>
    <recommendedName>
        <fullName evidence="4">MSHA biogenesis protein MshP</fullName>
    </recommendedName>
</protein>
<reference evidence="2 3" key="1">
    <citation type="submission" date="2023-01" db="EMBL/GenBank/DDBJ databases">
        <title>Vibrio sp. KJ40-1 sp.nov, isolated from marine algae.</title>
        <authorList>
            <person name="Butt M."/>
            <person name="Kim J.M.J."/>
            <person name="Jeon C.O.C."/>
        </authorList>
    </citation>
    <scope>NUCLEOTIDE SEQUENCE [LARGE SCALE GENOMIC DNA]</scope>
    <source>
        <strain evidence="2 3">KJ40-1</strain>
    </source>
</reference>
<organism evidence="2 3">
    <name type="scientific">Vibrio algarum</name>
    <dbReference type="NCBI Taxonomy" id="3020714"/>
    <lineage>
        <taxon>Bacteria</taxon>
        <taxon>Pseudomonadati</taxon>
        <taxon>Pseudomonadota</taxon>
        <taxon>Gammaproteobacteria</taxon>
        <taxon>Vibrionales</taxon>
        <taxon>Vibrionaceae</taxon>
        <taxon>Vibrio</taxon>
    </lineage>
</organism>
<accession>A0ABT4YMW2</accession>
<keyword evidence="1" id="KW-0812">Transmembrane</keyword>
<evidence type="ECO:0000313" key="2">
    <source>
        <dbReference type="EMBL" id="MDB1122876.1"/>
    </source>
</evidence>
<evidence type="ECO:0008006" key="4">
    <source>
        <dbReference type="Google" id="ProtNLM"/>
    </source>
</evidence>
<sequence>MYLKQRRAAKVKRQQGNMIIMAVFIVVVMSLLATNLIRIKWSNQDTLTRENLGTQAWFLANSASEWALTRLYPIGGDGSLSELATNCTAINNNTTAGVDLADELPCNEPIISCTAPEATLPDDLKYYRITTQAVCSSGSIFQVQREQEVWLKAVGE</sequence>
<name>A0ABT4YMW2_9VIBR</name>
<dbReference type="EMBL" id="JAQLOI010000001">
    <property type="protein sequence ID" value="MDB1122876.1"/>
    <property type="molecule type" value="Genomic_DNA"/>
</dbReference>
<evidence type="ECO:0000256" key="1">
    <source>
        <dbReference type="SAM" id="Phobius"/>
    </source>
</evidence>
<gene>
    <name evidence="2" type="ORF">PGX00_03895</name>
</gene>
<dbReference type="Proteomes" id="UP001210678">
    <property type="component" value="Unassembled WGS sequence"/>
</dbReference>